<protein>
    <submittedName>
        <fullName evidence="1">Tiorf50 protein</fullName>
    </submittedName>
</protein>
<geneLocation type="plasmid" evidence="1">
    <name>pTi-SAKURA</name>
</geneLocation>
<proteinExistence type="predicted"/>
<evidence type="ECO:0000313" key="1">
    <source>
        <dbReference type="EMBL" id="BAA87675.1"/>
    </source>
</evidence>
<dbReference type="AlphaFoldDB" id="Q9R6K9"/>
<sequence length="310" mass="33969">MQGIGAEVTDHVLAFLGYLRPGLWCINDGVVSLGQTAHSGRATFAFLLLLGYPVRHRLHLAVTVEIHPDVIGLGRLAVNALRLLRQFRLTPVVDLDDRPLLRKVARHPFLLGAEKRFHVGGVAAVLVGRGEQILYPFDAVGSGEIIPEARILGEHAGLRERPRNIVPVGSLGLFGLVCLPHLLLLIERGCGDGPELLLVRHVAERHMVEHGRQRIGQESELPDLADRQCERHTDRFLGPAQRNQAFDAAPLVDGVERLAGDVFHHRAHCTVVVGSFDDEDGDFLHSRCDSLLHAAVSGLDDVAIATVDFR</sequence>
<reference evidence="1" key="2">
    <citation type="journal article" date="1998" name="Nucleic Acids Symp. Ser.">
        <title>Genome structure of pTi-SAKURA(I): Strategy for DNA sequencing of a Japanese cherry-Ti plasmid.</title>
        <authorList>
            <person name="Hattori Y."/>
            <person name="Suzuki K."/>
            <person name="Ohta N."/>
            <person name="Uraji M."/>
            <person name="Katoh A."/>
            <person name="Yoshida K."/>
        </authorList>
    </citation>
    <scope>NUCLEOTIDE SEQUENCE</scope>
    <source>
        <strain evidence="1">MAFF 301001</strain>
        <plasmid evidence="1">pTi-SAKURA</plasmid>
    </source>
</reference>
<name>Q9R6K9_AGRTU</name>
<reference evidence="1" key="3">
    <citation type="journal article" date="1998" name="Nucleic Acids Symp. Ser.">
        <title>Genome structure of pTi-SAKURA (III): Characteristics of T-DNA.</title>
        <authorList>
            <person name="Ohta N."/>
            <person name="Suzuki K."/>
            <person name="Hattori Y."/>
            <person name="Uraji M."/>
            <person name="Katoh A."/>
            <person name="Yoshida K."/>
        </authorList>
    </citation>
    <scope>NUCLEOTIDE SEQUENCE</scope>
    <source>
        <strain evidence="1">MAFF 301001</strain>
        <plasmid evidence="1">pTi-SAKURA</plasmid>
    </source>
</reference>
<dbReference type="EMBL" id="AB016260">
    <property type="protein sequence ID" value="BAA87675.1"/>
    <property type="molecule type" value="Genomic_DNA"/>
</dbReference>
<keyword evidence="1" id="KW-0614">Plasmid</keyword>
<accession>Q9R6K9</accession>
<reference evidence="1" key="5">
    <citation type="journal article" date="1998" name="Nucleic Acids Symp. Ser.">
        <title>Genome structure of pTi-SAKURA (V): Complete nucleotide sequence of plasmid pTi-SAKURA's vir region in Agrobacterium tumefaciens.</title>
        <authorList>
            <person name="Hattori Y."/>
            <person name="Suzuki K."/>
            <person name="Ohta N."/>
            <person name="Uraji M."/>
            <person name="Katoh A."/>
            <person name="Yoshida K."/>
        </authorList>
    </citation>
    <scope>NUCLEOTIDE SEQUENCE</scope>
    <source>
        <strain evidence="1">MAFF 301001</strain>
        <plasmid evidence="1">pTi-SAKURA</plasmid>
    </source>
</reference>
<reference evidence="1" key="4">
    <citation type="journal article" date="1998" name="Nucleic Acids Symp. Ser.">
        <title>Genome structure of pTi-SAKURA (IV): Characteristics of tra region.</title>
        <authorList>
            <person name="Uraji M."/>
            <person name="Suzuki K."/>
            <person name="Ohta N."/>
            <person name="Hattori Y."/>
            <person name="Katoh A."/>
            <person name="Yoshida K."/>
        </authorList>
    </citation>
    <scope>NUCLEOTIDE SEQUENCE</scope>
    <source>
        <strain evidence="1">MAFF 301001</strain>
        <plasmid evidence="1">pTi-SAKURA</plasmid>
    </source>
</reference>
<gene>
    <name evidence="1" type="primary">tiorf50</name>
</gene>
<reference evidence="1" key="1">
    <citation type="journal article" date="1998" name="Biochim. Biophys. Acta">
        <title>Novel structural difference between nopaline- and octopine-type trbJ genes: construction of genetic and physical map and sequencing of trb/traI and rep gene clusters of a new Ti plasmid pTi-SAKURA.</title>
        <authorList>
            <person name="Suzuki K."/>
            <person name="Ohta N."/>
            <person name="Hattori Y."/>
            <person name="Uraji M."/>
            <person name="Katoh A."/>
            <person name="Yoshida K."/>
        </authorList>
    </citation>
    <scope>NUCLEOTIDE SEQUENCE</scope>
    <source>
        <strain evidence="1">MAFF 301001</strain>
        <plasmid evidence="1">pTi-SAKURA</plasmid>
    </source>
</reference>
<organism evidence="1">
    <name type="scientific">Agrobacterium tumefaciens</name>
    <dbReference type="NCBI Taxonomy" id="358"/>
    <lineage>
        <taxon>Bacteria</taxon>
        <taxon>Pseudomonadati</taxon>
        <taxon>Pseudomonadota</taxon>
        <taxon>Alphaproteobacteria</taxon>
        <taxon>Hyphomicrobiales</taxon>
        <taxon>Rhizobiaceae</taxon>
        <taxon>Rhizobium/Agrobacterium group</taxon>
        <taxon>Agrobacterium</taxon>
        <taxon>Agrobacterium tumefaciens complex</taxon>
    </lineage>
</organism>
<reference evidence="1" key="6">
    <citation type="journal article" date="2000" name="Gene">
        <title>Complete nucleotide sequence of a plant tumor-inducing Ti plasmid.</title>
        <authorList>
            <person name="Suzuki K."/>
            <person name="Hattori Y."/>
            <person name="Uraji M."/>
            <person name="Ohta N."/>
            <person name="Iwata K."/>
            <person name="Murata K."/>
            <person name="Katoh A."/>
            <person name="Yoshida K."/>
        </authorList>
    </citation>
    <scope>NUCLEOTIDE SEQUENCE</scope>
    <source>
        <strain evidence="1">MAFF 301001</strain>
        <plasmid evidence="1">pTi-SAKURA</plasmid>
    </source>
</reference>